<reference evidence="1" key="1">
    <citation type="submission" date="2018-02" db="EMBL/GenBank/DDBJ databases">
        <title>Rhizophora mucronata_Transcriptome.</title>
        <authorList>
            <person name="Meera S.P."/>
            <person name="Sreeshan A."/>
            <person name="Augustine A."/>
        </authorList>
    </citation>
    <scope>NUCLEOTIDE SEQUENCE</scope>
    <source>
        <tissue evidence="1">Leaf</tissue>
    </source>
</reference>
<name>A0A2P2P4I9_RHIMU</name>
<proteinExistence type="predicted"/>
<accession>A0A2P2P4I9</accession>
<dbReference type="AlphaFoldDB" id="A0A2P2P4I9"/>
<organism evidence="1">
    <name type="scientific">Rhizophora mucronata</name>
    <name type="common">Asiatic mangrove</name>
    <dbReference type="NCBI Taxonomy" id="61149"/>
    <lineage>
        <taxon>Eukaryota</taxon>
        <taxon>Viridiplantae</taxon>
        <taxon>Streptophyta</taxon>
        <taxon>Embryophyta</taxon>
        <taxon>Tracheophyta</taxon>
        <taxon>Spermatophyta</taxon>
        <taxon>Magnoliopsida</taxon>
        <taxon>eudicotyledons</taxon>
        <taxon>Gunneridae</taxon>
        <taxon>Pentapetalae</taxon>
        <taxon>rosids</taxon>
        <taxon>fabids</taxon>
        <taxon>Malpighiales</taxon>
        <taxon>Rhizophoraceae</taxon>
        <taxon>Rhizophora</taxon>
    </lineage>
</organism>
<evidence type="ECO:0000313" key="1">
    <source>
        <dbReference type="EMBL" id="MBX49640.1"/>
    </source>
</evidence>
<sequence>MGRLQQQQMWYCCVCSGQLSSNFWFTELSVAGYHVRQILTLNLSNVFWL</sequence>
<dbReference type="EMBL" id="GGEC01069156">
    <property type="protein sequence ID" value="MBX49640.1"/>
    <property type="molecule type" value="Transcribed_RNA"/>
</dbReference>
<protein>
    <submittedName>
        <fullName evidence="1">Uncharacterized protein</fullName>
    </submittedName>
</protein>